<dbReference type="WBParaSite" id="EVEC_0000612401-mRNA-1">
    <property type="protein sequence ID" value="EVEC_0000612401-mRNA-1"/>
    <property type="gene ID" value="EVEC_0000612401"/>
</dbReference>
<evidence type="ECO:0000313" key="1">
    <source>
        <dbReference type="EMBL" id="VDD90984.1"/>
    </source>
</evidence>
<sequence length="105" mass="12000">MFPCGRTQCKTVSLLGLDVECGELANLSYSSYESHIAAKCLEQTKSTSVREMVLENCQKRELPENLAAYWRRSSVDCIYSCQYTETPNCLSEFEINGCWVIIILW</sequence>
<accession>A0A0N4V765</accession>
<dbReference type="AlphaFoldDB" id="A0A0N4V765"/>
<keyword evidence="2" id="KW-1185">Reference proteome</keyword>
<evidence type="ECO:0000313" key="2">
    <source>
        <dbReference type="Proteomes" id="UP000274131"/>
    </source>
</evidence>
<proteinExistence type="predicted"/>
<gene>
    <name evidence="1" type="ORF">EVEC_LOCUS5735</name>
</gene>
<reference evidence="1 2" key="2">
    <citation type="submission" date="2018-10" db="EMBL/GenBank/DDBJ databases">
        <authorList>
            <consortium name="Pathogen Informatics"/>
        </authorList>
    </citation>
    <scope>NUCLEOTIDE SEQUENCE [LARGE SCALE GENOMIC DNA]</scope>
</reference>
<evidence type="ECO:0000313" key="3">
    <source>
        <dbReference type="WBParaSite" id="EVEC_0000612401-mRNA-1"/>
    </source>
</evidence>
<name>A0A0N4V765_ENTVE</name>
<dbReference type="EMBL" id="UXUI01008250">
    <property type="protein sequence ID" value="VDD90984.1"/>
    <property type="molecule type" value="Genomic_DNA"/>
</dbReference>
<dbReference type="Proteomes" id="UP000274131">
    <property type="component" value="Unassembled WGS sequence"/>
</dbReference>
<protein>
    <submittedName>
        <fullName evidence="3">Apple domain-containing protein</fullName>
    </submittedName>
</protein>
<organism evidence="3">
    <name type="scientific">Enterobius vermicularis</name>
    <name type="common">Human pinworm</name>
    <dbReference type="NCBI Taxonomy" id="51028"/>
    <lineage>
        <taxon>Eukaryota</taxon>
        <taxon>Metazoa</taxon>
        <taxon>Ecdysozoa</taxon>
        <taxon>Nematoda</taxon>
        <taxon>Chromadorea</taxon>
        <taxon>Rhabditida</taxon>
        <taxon>Spirurina</taxon>
        <taxon>Oxyuridomorpha</taxon>
        <taxon>Oxyuroidea</taxon>
        <taxon>Oxyuridae</taxon>
        <taxon>Enterobius</taxon>
    </lineage>
</organism>
<reference evidence="3" key="1">
    <citation type="submission" date="2017-02" db="UniProtKB">
        <authorList>
            <consortium name="WormBaseParasite"/>
        </authorList>
    </citation>
    <scope>IDENTIFICATION</scope>
</reference>